<evidence type="ECO:0000313" key="3">
    <source>
        <dbReference type="Proteomes" id="UP000288215"/>
    </source>
</evidence>
<evidence type="ECO:0000313" key="2">
    <source>
        <dbReference type="EMBL" id="RWX73935.1"/>
    </source>
</evidence>
<dbReference type="EMBL" id="RXGA01000002">
    <property type="protein sequence ID" value="RWX73935.1"/>
    <property type="molecule type" value="Genomic_DNA"/>
</dbReference>
<feature type="region of interest" description="Disordered" evidence="1">
    <location>
        <begin position="33"/>
        <end position="63"/>
    </location>
</feature>
<dbReference type="Proteomes" id="UP000288215">
    <property type="component" value="Unassembled WGS sequence"/>
</dbReference>
<organism evidence="2 3">
    <name type="scientific">Methanosuratincola subterraneus</name>
    <dbReference type="NCBI Taxonomy" id="2593994"/>
    <lineage>
        <taxon>Archaea</taxon>
        <taxon>Thermoproteota</taxon>
        <taxon>Methanosuratincolia</taxon>
        <taxon>Candidatus Methanomethylicales</taxon>
        <taxon>Candidatus Methanomethylicaceae</taxon>
        <taxon>Candidatus Methanosuratincola (ex Vanwonterghem et al. 2016)</taxon>
    </lineage>
</organism>
<name>A0A3S3RF46_METS7</name>
<reference evidence="2 3" key="1">
    <citation type="submission" date="2018-12" db="EMBL/GenBank/DDBJ databases">
        <title>The complete genome of the methanogenic archaea of the candidate phylum Verstraetearchaeota, obtained from the metagenome of underground thermal water.</title>
        <authorList>
            <person name="Kadnikov V.V."/>
            <person name="Mardanov A.V."/>
            <person name="Beletsky A.V."/>
            <person name="Karnachuk O.V."/>
            <person name="Ravin N.V."/>
        </authorList>
    </citation>
    <scope>NUCLEOTIDE SEQUENCE [LARGE SCALE GENOMIC DNA]</scope>
    <source>
        <strain evidence="2">Ch88</strain>
    </source>
</reference>
<proteinExistence type="predicted"/>
<comment type="caution">
    <text evidence="2">The sequence shown here is derived from an EMBL/GenBank/DDBJ whole genome shotgun (WGS) entry which is preliminary data.</text>
</comment>
<gene>
    <name evidence="2" type="ORF">Metus_0714</name>
</gene>
<evidence type="ECO:0000256" key="1">
    <source>
        <dbReference type="SAM" id="MobiDB-lite"/>
    </source>
</evidence>
<feature type="compositionally biased region" description="Gly residues" evidence="1">
    <location>
        <begin position="37"/>
        <end position="46"/>
    </location>
</feature>
<protein>
    <submittedName>
        <fullName evidence="2">Uncharacterized protein</fullName>
    </submittedName>
</protein>
<dbReference type="AlphaFoldDB" id="A0A3S3RF46"/>
<sequence>MNPEMKEEITKKALSSVSTALAHAQTLLPLVVENGNPGSGAQGPGGAEDPALHASPGGGNAAATENGLRRAYASALRCRLEIQYALLLIQKGLSIGVEMVDSSAPSSRSAQKARLAAGLKSDLEGALSALESGSPEVAGAALAASDSKAAQLISKIRGELKRCTRVQRRDRDR</sequence>
<accession>A0A3S3RF46</accession>